<keyword evidence="1" id="KW-0175">Coiled coil</keyword>
<reference evidence="3 4" key="1">
    <citation type="submission" date="2021-03" db="EMBL/GenBank/DDBJ databases">
        <authorList>
            <person name="So Y."/>
        </authorList>
    </citation>
    <scope>NUCLEOTIDE SEQUENCE [LARGE SCALE GENOMIC DNA]</scope>
    <source>
        <strain evidence="3 4">SSH11</strain>
    </source>
</reference>
<accession>A0ABS4AFQ9</accession>
<protein>
    <submittedName>
        <fullName evidence="3">Uncharacterized protein</fullName>
    </submittedName>
</protein>
<gene>
    <name evidence="3" type="ORF">J8J14_13720</name>
</gene>
<feature type="compositionally biased region" description="Low complexity" evidence="2">
    <location>
        <begin position="681"/>
        <end position="690"/>
    </location>
</feature>
<feature type="coiled-coil region" evidence="1">
    <location>
        <begin position="286"/>
        <end position="339"/>
    </location>
</feature>
<organism evidence="3 4">
    <name type="scientific">Pararoseomonas baculiformis</name>
    <dbReference type="NCBI Taxonomy" id="2820812"/>
    <lineage>
        <taxon>Bacteria</taxon>
        <taxon>Pseudomonadati</taxon>
        <taxon>Pseudomonadota</taxon>
        <taxon>Alphaproteobacteria</taxon>
        <taxon>Acetobacterales</taxon>
        <taxon>Acetobacteraceae</taxon>
        <taxon>Pararoseomonas</taxon>
    </lineage>
</organism>
<evidence type="ECO:0000313" key="3">
    <source>
        <dbReference type="EMBL" id="MBP0445833.1"/>
    </source>
</evidence>
<feature type="region of interest" description="Disordered" evidence="2">
    <location>
        <begin position="672"/>
        <end position="701"/>
    </location>
</feature>
<name>A0ABS4AFQ9_9PROT</name>
<evidence type="ECO:0000313" key="4">
    <source>
        <dbReference type="Proteomes" id="UP000681594"/>
    </source>
</evidence>
<evidence type="ECO:0000256" key="1">
    <source>
        <dbReference type="SAM" id="Coils"/>
    </source>
</evidence>
<sequence length="1076" mass="111960">MTLLDDLRGLDLSGIMAARASITVSLEGPAVSGLVEHGPLGALGEVGDQLRELRALSEDPAALLGPLLGAVGGLAGTLRPADVPVEPYIRAVKEGAEAVSGLLRDVDGTPASWLRALKLPVGEALTSLLRGADEFDHVALADTGRFTHALALTAAGLPRQPAALVEQGLGMMLPFGDADLGALRRLLDGTLPALGSIALPAGRMAGLMTAIGEVRDAATGPDAGPAVTAALGRLAEARKATLGQLRQDLLSLQARLSALRLPQAVAPITAAAGAFRTGESGFREMMEELRGLIRSTRSEIDALDAARVEELVALFEGMLDTLEADAKAAVEERVDALADELVAYVRSFLGHLHLAEMRGALHARFETYARAVRDADLDRFAREARERLAGLGGLISADDLGERLRAPLQAIAATIREVVNSVAEALQAIAAAVSSLVAQARGLLEQAAALLRGFKATLDEVVAAIDGMDIEGATQSILDRLSGLRRKAQDLLSGVELPEPLRPVVEQLVAELRALDLDALLLEPVRREAERLTLSDALRGRLSALLDEVSRALDNLVPASLVQGIEAELARATEAFAALSSARLVAALKRLLDELADAVAKLDPVPALEGLRAPFRGLLGAVDAVKPSTLLRPVLDAYDEAFARLVLPDPTAAGTATEGFLAQGAEQLGQGLTAPLGPTLGATPGTAAPSSSPPPPAERRPGDFVRLLGTLPRRLKETVASLEAGPLGEAEAAFARLTTGLVRDLRGIEGVIWQIEDRVQDGLDTLLRPLSSAGLEAGFAVQARLQLGPLELDATADALAAASPDALRLELQGAMAPLRDEIRRTVAAVGDASAAAEAIAGRLQAALPQAGGGLAGFLDQLDPEPLAVEVDELVATALERLPPLALPLRGRIAALPLRVTGFVRDYGPAMLALRFRRVLDAVREELDGLNPHHLAADLDLVHAALREALATYDPAVIATGLREAVLDLSATLRGIDVAATLGELDFLDEAVAGLSAASPAAALEGVGEELEEIGATLTELDPRAMLEAVDRLGPRVVGEFGRAVEAVRAEIATLLEALHFAAAGGTASVSVRVEAG</sequence>
<dbReference type="EMBL" id="JAGIZB010000012">
    <property type="protein sequence ID" value="MBP0445833.1"/>
    <property type="molecule type" value="Genomic_DNA"/>
</dbReference>
<comment type="caution">
    <text evidence="3">The sequence shown here is derived from an EMBL/GenBank/DDBJ whole genome shotgun (WGS) entry which is preliminary data.</text>
</comment>
<dbReference type="RefSeq" id="WP_209380098.1">
    <property type="nucleotide sequence ID" value="NZ_JAGIZB010000012.1"/>
</dbReference>
<dbReference type="Proteomes" id="UP000681594">
    <property type="component" value="Unassembled WGS sequence"/>
</dbReference>
<evidence type="ECO:0000256" key="2">
    <source>
        <dbReference type="SAM" id="MobiDB-lite"/>
    </source>
</evidence>
<keyword evidence="4" id="KW-1185">Reference proteome</keyword>
<proteinExistence type="predicted"/>